<dbReference type="Gene3D" id="1.20.1050.10">
    <property type="match status" value="1"/>
</dbReference>
<keyword evidence="2" id="KW-1185">Reference proteome</keyword>
<dbReference type="RefSeq" id="XP_067527938.1">
    <property type="nucleotide sequence ID" value="XM_067671724.1"/>
</dbReference>
<accession>I1CVR2</accession>
<evidence type="ECO:0000313" key="2">
    <source>
        <dbReference type="Proteomes" id="UP000009138"/>
    </source>
</evidence>
<reference evidence="1 2" key="1">
    <citation type="journal article" date="2009" name="PLoS Genet.">
        <title>Genomic analysis of the basal lineage fungus Rhizopus oryzae reveals a whole-genome duplication.</title>
        <authorList>
            <person name="Ma L.-J."/>
            <person name="Ibrahim A.S."/>
            <person name="Skory C."/>
            <person name="Grabherr M.G."/>
            <person name="Burger G."/>
            <person name="Butler M."/>
            <person name="Elias M."/>
            <person name="Idnurm A."/>
            <person name="Lang B.F."/>
            <person name="Sone T."/>
            <person name="Abe A."/>
            <person name="Calvo S.E."/>
            <person name="Corrochano L.M."/>
            <person name="Engels R."/>
            <person name="Fu J."/>
            <person name="Hansberg W."/>
            <person name="Kim J.-M."/>
            <person name="Kodira C.D."/>
            <person name="Koehrsen M.J."/>
            <person name="Liu B."/>
            <person name="Miranda-Saavedra D."/>
            <person name="O'Leary S."/>
            <person name="Ortiz-Castellanos L."/>
            <person name="Poulter R."/>
            <person name="Rodriguez-Romero J."/>
            <person name="Ruiz-Herrera J."/>
            <person name="Shen Y.-Q."/>
            <person name="Zeng Q."/>
            <person name="Galagan J."/>
            <person name="Birren B.W."/>
            <person name="Cuomo C.A."/>
            <person name="Wickes B.L."/>
        </authorList>
    </citation>
    <scope>NUCLEOTIDE SEQUENCE [LARGE SCALE GENOMIC DNA]</scope>
    <source>
        <strain evidence="2">RA 99-880 / ATCC MYA-4621 / FGSC 9543 / NRRL 43880</strain>
    </source>
</reference>
<proteinExistence type="predicted"/>
<name>I1CVR2_RHIO9</name>
<dbReference type="VEuPathDB" id="FungiDB:RO3G_17140"/>
<gene>
    <name evidence="1" type="ORF">RO3G_17140</name>
</gene>
<dbReference type="GeneID" id="93624105"/>
<protein>
    <recommendedName>
        <fullName evidence="3">GST C-terminal domain-containing protein</fullName>
    </recommendedName>
</protein>
<organism evidence="1 2">
    <name type="scientific">Rhizopus delemar (strain RA 99-880 / ATCC MYA-4621 / FGSC 9543 / NRRL 43880)</name>
    <name type="common">Mucormycosis agent</name>
    <name type="synonym">Rhizopus arrhizus var. delemar</name>
    <dbReference type="NCBI Taxonomy" id="246409"/>
    <lineage>
        <taxon>Eukaryota</taxon>
        <taxon>Fungi</taxon>
        <taxon>Fungi incertae sedis</taxon>
        <taxon>Mucoromycota</taxon>
        <taxon>Mucoromycotina</taxon>
        <taxon>Mucoromycetes</taxon>
        <taxon>Mucorales</taxon>
        <taxon>Mucorineae</taxon>
        <taxon>Rhizopodaceae</taxon>
        <taxon>Rhizopus</taxon>
    </lineage>
</organism>
<dbReference type="STRING" id="246409.I1CVR2"/>
<dbReference type="InParanoid" id="I1CVR2"/>
<evidence type="ECO:0008006" key="3">
    <source>
        <dbReference type="Google" id="ProtNLM"/>
    </source>
</evidence>
<dbReference type="CDD" id="cd00299">
    <property type="entry name" value="GST_C_family"/>
    <property type="match status" value="1"/>
</dbReference>
<dbReference type="Proteomes" id="UP000009138">
    <property type="component" value="Unassembled WGS sequence"/>
</dbReference>
<dbReference type="EMBL" id="GG669512">
    <property type="protein sequence ID" value="EIE92542.1"/>
    <property type="molecule type" value="Genomic_DNA"/>
</dbReference>
<dbReference type="InterPro" id="IPR036282">
    <property type="entry name" value="Glutathione-S-Trfase_C_sf"/>
</dbReference>
<dbReference type="SUPFAM" id="SSF47616">
    <property type="entry name" value="GST C-terminal domain-like"/>
    <property type="match status" value="1"/>
</dbReference>
<evidence type="ECO:0000313" key="1">
    <source>
        <dbReference type="EMBL" id="EIE92542.1"/>
    </source>
</evidence>
<sequence length="106" mass="12175">MSAKGFQTPRLCLLEICNFLNKVESLLNSNGDYLFGRHSVTDLHFVPYLFRIIIVRKPEQVFENGLALKAYYERAQVRPTSIKLSNKLIINYFATSQFVISCIISV</sequence>
<dbReference type="AlphaFoldDB" id="I1CVR2"/>